<evidence type="ECO:0000256" key="3">
    <source>
        <dbReference type="ARBA" id="ARBA00023163"/>
    </source>
</evidence>
<keyword evidence="7" id="KW-0648">Protein biosynthesis</keyword>
<sequence>MLFGFGDSNNPRQDTVELVEELVIEYLTDTITAAARISQTRVRTDDLLHVLRHDEKKLARVEELLYMNEVLDRVRKAFDSDEESKA</sequence>
<reference evidence="7 8" key="1">
    <citation type="submission" date="2016-10" db="EMBL/GenBank/DDBJ databases">
        <title>The genome of Paramicrosporidium saccamoebae is the missing link in understanding Cryptomycota and Microsporidia evolution.</title>
        <authorList>
            <person name="Quandt C.A."/>
            <person name="Beaudet D."/>
            <person name="Corsaro D."/>
            <person name="Michel R."/>
            <person name="Corradi N."/>
            <person name="James T."/>
        </authorList>
    </citation>
    <scope>NUCLEOTIDE SEQUENCE [LARGE SCALE GENOMIC DNA]</scope>
    <source>
        <strain evidence="7 8">KSL3</strain>
    </source>
</reference>
<comment type="subcellular location">
    <subcellularLocation>
        <location evidence="1">Nucleus</location>
    </subcellularLocation>
</comment>
<keyword evidence="7" id="KW-0396">Initiation factor</keyword>
<evidence type="ECO:0000313" key="7">
    <source>
        <dbReference type="EMBL" id="PJF17832.1"/>
    </source>
</evidence>
<dbReference type="EMBL" id="MTSL01000157">
    <property type="protein sequence ID" value="PJF17832.1"/>
    <property type="molecule type" value="Genomic_DNA"/>
</dbReference>
<dbReference type="AlphaFoldDB" id="A0A2H9TJ96"/>
<dbReference type="SUPFAM" id="SSF47113">
    <property type="entry name" value="Histone-fold"/>
    <property type="match status" value="1"/>
</dbReference>
<comment type="caution">
    <text evidence="7">The sequence shown here is derived from an EMBL/GenBank/DDBJ whole genome shotgun (WGS) entry which is preliminary data.</text>
</comment>
<comment type="similarity">
    <text evidence="5">Belongs to the TAF13 family.</text>
</comment>
<organism evidence="7 8">
    <name type="scientific">Paramicrosporidium saccamoebae</name>
    <dbReference type="NCBI Taxonomy" id="1246581"/>
    <lineage>
        <taxon>Eukaryota</taxon>
        <taxon>Fungi</taxon>
        <taxon>Fungi incertae sedis</taxon>
        <taxon>Cryptomycota</taxon>
        <taxon>Cryptomycota incertae sedis</taxon>
        <taxon>Paramicrosporidium</taxon>
    </lineage>
</organism>
<evidence type="ECO:0000256" key="2">
    <source>
        <dbReference type="ARBA" id="ARBA00023015"/>
    </source>
</evidence>
<protein>
    <recommendedName>
        <fullName evidence="6">Transcription initiation factor TFIID subunit 13</fullName>
    </recommendedName>
</protein>
<evidence type="ECO:0000256" key="6">
    <source>
        <dbReference type="ARBA" id="ARBA00040136"/>
    </source>
</evidence>
<accession>A0A2H9TJ96</accession>
<dbReference type="GO" id="GO:0046982">
    <property type="term" value="F:protein heterodimerization activity"/>
    <property type="evidence" value="ECO:0007669"/>
    <property type="project" value="InterPro"/>
</dbReference>
<dbReference type="Pfam" id="PF02269">
    <property type="entry name" value="TFIID-18kDa"/>
    <property type="match status" value="1"/>
</dbReference>
<dbReference type="Proteomes" id="UP000240830">
    <property type="component" value="Unassembled WGS sequence"/>
</dbReference>
<dbReference type="InterPro" id="IPR009072">
    <property type="entry name" value="Histone-fold"/>
</dbReference>
<evidence type="ECO:0000256" key="4">
    <source>
        <dbReference type="ARBA" id="ARBA00023242"/>
    </source>
</evidence>
<keyword evidence="4" id="KW-0539">Nucleus</keyword>
<dbReference type="InterPro" id="IPR003195">
    <property type="entry name" value="TFIID_TAF13"/>
</dbReference>
<keyword evidence="3" id="KW-0804">Transcription</keyword>
<evidence type="ECO:0000256" key="1">
    <source>
        <dbReference type="ARBA" id="ARBA00004123"/>
    </source>
</evidence>
<dbReference type="Gene3D" id="1.10.20.10">
    <property type="entry name" value="Histone, subunit A"/>
    <property type="match status" value="1"/>
</dbReference>
<dbReference type="CDD" id="cd07978">
    <property type="entry name" value="HFD_TAF13"/>
    <property type="match status" value="1"/>
</dbReference>
<keyword evidence="2" id="KW-0805">Transcription regulation</keyword>
<evidence type="ECO:0000313" key="8">
    <source>
        <dbReference type="Proteomes" id="UP000240830"/>
    </source>
</evidence>
<dbReference type="GO" id="GO:0051123">
    <property type="term" value="P:RNA polymerase II preinitiation complex assembly"/>
    <property type="evidence" value="ECO:0007669"/>
    <property type="project" value="TreeGrafter"/>
</dbReference>
<dbReference type="GO" id="GO:0005669">
    <property type="term" value="C:transcription factor TFIID complex"/>
    <property type="evidence" value="ECO:0007669"/>
    <property type="project" value="EnsemblFungi"/>
</dbReference>
<gene>
    <name evidence="7" type="ORF">PSACC_02346</name>
</gene>
<dbReference type="PANTHER" id="PTHR11380">
    <property type="entry name" value="TRANSCRIPTION INITIATION FACTOR TFIID/SUPT3-RELATED"/>
    <property type="match status" value="1"/>
</dbReference>
<dbReference type="PANTHER" id="PTHR11380:SF5">
    <property type="entry name" value="TRANSCRIPTION INITIATION FACTOR TFIID SUBUNIT 13"/>
    <property type="match status" value="1"/>
</dbReference>
<dbReference type="GO" id="GO:0003743">
    <property type="term" value="F:translation initiation factor activity"/>
    <property type="evidence" value="ECO:0007669"/>
    <property type="project" value="UniProtKB-KW"/>
</dbReference>
<dbReference type="OrthoDB" id="10266074at2759"/>
<name>A0A2H9TJ96_9FUNG</name>
<keyword evidence="8" id="KW-1185">Reference proteome</keyword>
<dbReference type="STRING" id="1246581.A0A2H9TJ96"/>
<evidence type="ECO:0000256" key="5">
    <source>
        <dbReference type="ARBA" id="ARBA00038392"/>
    </source>
</evidence>
<proteinExistence type="inferred from homology"/>